<dbReference type="AlphaFoldDB" id="A0A177CCU5"/>
<evidence type="ECO:0000256" key="1">
    <source>
        <dbReference type="SAM" id="Phobius"/>
    </source>
</evidence>
<evidence type="ECO:0000313" key="2">
    <source>
        <dbReference type="EMBL" id="OAG04627.1"/>
    </source>
</evidence>
<dbReference type="InParanoid" id="A0A177CCU5"/>
<feature type="transmembrane region" description="Helical" evidence="1">
    <location>
        <begin position="65"/>
        <end position="84"/>
    </location>
</feature>
<dbReference type="EMBL" id="KV441553">
    <property type="protein sequence ID" value="OAG04627.1"/>
    <property type="molecule type" value="Genomic_DNA"/>
</dbReference>
<dbReference type="RefSeq" id="XP_018034992.1">
    <property type="nucleotide sequence ID" value="XM_018187452.1"/>
</dbReference>
<keyword evidence="3" id="KW-1185">Reference proteome</keyword>
<protein>
    <submittedName>
        <fullName evidence="2">Uncharacterized protein</fullName>
    </submittedName>
</protein>
<gene>
    <name evidence="2" type="ORF">CC84DRAFT_799679</name>
</gene>
<dbReference type="Proteomes" id="UP000077069">
    <property type="component" value="Unassembled WGS sequence"/>
</dbReference>
<keyword evidence="1" id="KW-0812">Transmembrane</keyword>
<reference evidence="2 3" key="1">
    <citation type="submission" date="2016-05" db="EMBL/GenBank/DDBJ databases">
        <title>Comparative analysis of secretome profiles of manganese(II)-oxidizing ascomycete fungi.</title>
        <authorList>
            <consortium name="DOE Joint Genome Institute"/>
            <person name="Zeiner C.A."/>
            <person name="Purvine S.O."/>
            <person name="Zink E.M."/>
            <person name="Wu S."/>
            <person name="Pasa-Tolic L."/>
            <person name="Chaput D.L."/>
            <person name="Haridas S."/>
            <person name="Grigoriev I.V."/>
            <person name="Santelli C.M."/>
            <person name="Hansel C.M."/>
        </authorList>
    </citation>
    <scope>NUCLEOTIDE SEQUENCE [LARGE SCALE GENOMIC DNA]</scope>
    <source>
        <strain evidence="2 3">AP3s5-JAC2a</strain>
    </source>
</reference>
<proteinExistence type="predicted"/>
<sequence>MAGEHRLEIFRRWCLIPSGQRNGVWGSKSQKPGGLGKSTDTGGAQVLVCWTGTLFWICRVEVPSIPFFLTLIMCFFCSSLSLFAST</sequence>
<dbReference type="GeneID" id="28770938"/>
<organism evidence="2 3">
    <name type="scientific">Paraphaeosphaeria sporulosa</name>
    <dbReference type="NCBI Taxonomy" id="1460663"/>
    <lineage>
        <taxon>Eukaryota</taxon>
        <taxon>Fungi</taxon>
        <taxon>Dikarya</taxon>
        <taxon>Ascomycota</taxon>
        <taxon>Pezizomycotina</taxon>
        <taxon>Dothideomycetes</taxon>
        <taxon>Pleosporomycetidae</taxon>
        <taxon>Pleosporales</taxon>
        <taxon>Massarineae</taxon>
        <taxon>Didymosphaeriaceae</taxon>
        <taxon>Paraphaeosphaeria</taxon>
    </lineage>
</organism>
<evidence type="ECO:0000313" key="3">
    <source>
        <dbReference type="Proteomes" id="UP000077069"/>
    </source>
</evidence>
<name>A0A177CCU5_9PLEO</name>
<keyword evidence="1" id="KW-1133">Transmembrane helix</keyword>
<dbReference type="OrthoDB" id="10314436at2759"/>
<accession>A0A177CCU5</accession>
<keyword evidence="1" id="KW-0472">Membrane</keyword>